<proteinExistence type="predicted"/>
<organism evidence="2 3">
    <name type="scientific">Sedimentitalea nanhaiensis</name>
    <dbReference type="NCBI Taxonomy" id="999627"/>
    <lineage>
        <taxon>Bacteria</taxon>
        <taxon>Pseudomonadati</taxon>
        <taxon>Pseudomonadota</taxon>
        <taxon>Alphaproteobacteria</taxon>
        <taxon>Rhodobacterales</taxon>
        <taxon>Paracoccaceae</taxon>
        <taxon>Sedimentitalea</taxon>
    </lineage>
</organism>
<dbReference type="EMBL" id="FPAW01000033">
    <property type="protein sequence ID" value="SFU14656.1"/>
    <property type="molecule type" value="Genomic_DNA"/>
</dbReference>
<dbReference type="STRING" id="999627.SAMN05216236_13352"/>
<name>A0A1I7DSS8_9RHOB</name>
<keyword evidence="1" id="KW-1133">Transmembrane helix</keyword>
<dbReference type="AlphaFoldDB" id="A0A1I7DSS8"/>
<dbReference type="InterPro" id="IPR021682">
    <property type="entry name" value="DUF2933"/>
</dbReference>
<evidence type="ECO:0000313" key="3">
    <source>
        <dbReference type="Proteomes" id="UP000182466"/>
    </source>
</evidence>
<sequence>MGPRHARQGGKAPWPSRWGMLLCCLAMLAPVAIFLIMGTGLTALSGNLWIVLPLAACLGLHFIMHRGTGRSSHTAEPDTEQKHE</sequence>
<evidence type="ECO:0000256" key="1">
    <source>
        <dbReference type="SAM" id="Phobius"/>
    </source>
</evidence>
<protein>
    <recommendedName>
        <fullName evidence="4">DUF2933 domain-containing protein</fullName>
    </recommendedName>
</protein>
<evidence type="ECO:0008006" key="4">
    <source>
        <dbReference type="Google" id="ProtNLM"/>
    </source>
</evidence>
<dbReference type="Proteomes" id="UP000182466">
    <property type="component" value="Unassembled WGS sequence"/>
</dbReference>
<feature type="transmembrane region" description="Helical" evidence="1">
    <location>
        <begin position="47"/>
        <end position="64"/>
    </location>
</feature>
<keyword evidence="3" id="KW-1185">Reference proteome</keyword>
<accession>A0A1I7DSS8</accession>
<evidence type="ECO:0000313" key="2">
    <source>
        <dbReference type="EMBL" id="SFU14656.1"/>
    </source>
</evidence>
<keyword evidence="1" id="KW-0812">Transmembrane</keyword>
<keyword evidence="1" id="KW-0472">Membrane</keyword>
<feature type="transmembrane region" description="Helical" evidence="1">
    <location>
        <begin position="20"/>
        <end position="41"/>
    </location>
</feature>
<dbReference type="Pfam" id="PF11666">
    <property type="entry name" value="DUF2933"/>
    <property type="match status" value="1"/>
</dbReference>
<gene>
    <name evidence="2" type="ORF">SAMN05216236_13352</name>
</gene>
<reference evidence="2 3" key="1">
    <citation type="submission" date="2016-10" db="EMBL/GenBank/DDBJ databases">
        <authorList>
            <person name="de Groot N.N."/>
        </authorList>
    </citation>
    <scope>NUCLEOTIDE SEQUENCE [LARGE SCALE GENOMIC DNA]</scope>
    <source>
        <strain evidence="2 3">CGMCC 1.10959</strain>
    </source>
</reference>